<comment type="caution">
    <text evidence="1">The sequence shown here is derived from an EMBL/GenBank/DDBJ whole genome shotgun (WGS) entry which is preliminary data.</text>
</comment>
<gene>
    <name evidence="1" type="ORF">J7561_03810</name>
</gene>
<accession>A0AB35C1N1</accession>
<dbReference type="AlphaFoldDB" id="A0AB35C1N1"/>
<reference evidence="1" key="1">
    <citation type="submission" date="2021-03" db="EMBL/GenBank/DDBJ databases">
        <title>Identification and antibiotic profiling of Wohlfahrtiimonas chitiniclastica, an underestimated human pathogen.</title>
        <authorList>
            <person name="Kopf A."/>
            <person name="Bunk B."/>
            <person name="Coldewey S."/>
            <person name="Gunzer F."/>
            <person name="Riedel T."/>
            <person name="Schroettner P."/>
        </authorList>
    </citation>
    <scope>NUCLEOTIDE SEQUENCE</scope>
    <source>
        <strain evidence="1">DSM 100917</strain>
    </source>
</reference>
<organism evidence="1 2">
    <name type="scientific">Wohlfahrtiimonas chitiniclastica</name>
    <dbReference type="NCBI Taxonomy" id="400946"/>
    <lineage>
        <taxon>Bacteria</taxon>
        <taxon>Pseudomonadati</taxon>
        <taxon>Pseudomonadota</taxon>
        <taxon>Gammaproteobacteria</taxon>
        <taxon>Cardiobacteriales</taxon>
        <taxon>Ignatzschineriaceae</taxon>
        <taxon>Wohlfahrtiimonas</taxon>
    </lineage>
</organism>
<sequence>MEFLISLAIFSIALVGLVKLQNRAVKDLGEVRTEMAVPILIADFTDRLNLQPKDNNVLDPASVAALKKTANALLKDVTVNGPTITIIDLDDPAIKTPYTVVLDDSRREPEPNK</sequence>
<dbReference type="EMBL" id="JAGIBU010000002">
    <property type="protein sequence ID" value="MBS7824328.1"/>
    <property type="molecule type" value="Genomic_DNA"/>
</dbReference>
<evidence type="ECO:0000313" key="1">
    <source>
        <dbReference type="EMBL" id="MBS7824328.1"/>
    </source>
</evidence>
<dbReference type="Proteomes" id="UP000680020">
    <property type="component" value="Unassembled WGS sequence"/>
</dbReference>
<protein>
    <recommendedName>
        <fullName evidence="3">DUF4845 domain-containing protein</fullName>
    </recommendedName>
</protein>
<name>A0AB35C1N1_9GAMM</name>
<evidence type="ECO:0000313" key="2">
    <source>
        <dbReference type="Proteomes" id="UP000680020"/>
    </source>
</evidence>
<proteinExistence type="predicted"/>
<evidence type="ECO:0008006" key="3">
    <source>
        <dbReference type="Google" id="ProtNLM"/>
    </source>
</evidence>